<proteinExistence type="inferred from homology"/>
<comment type="caution">
    <text evidence="4">The sequence shown here is derived from an EMBL/GenBank/DDBJ whole genome shotgun (WGS) entry which is preliminary data.</text>
</comment>
<keyword evidence="2" id="KW-0446">Lipid-binding</keyword>
<dbReference type="PANTHER" id="PTHR11955">
    <property type="entry name" value="FATTY ACID BINDING PROTEIN"/>
    <property type="match status" value="1"/>
</dbReference>
<dbReference type="InterPro" id="IPR000566">
    <property type="entry name" value="Lipocln_cytosolic_FA-bd_dom"/>
</dbReference>
<dbReference type="Proteomes" id="UP000663836">
    <property type="component" value="Unassembled WGS sequence"/>
</dbReference>
<protein>
    <recommendedName>
        <fullName evidence="3">Lipocalin/cytosolic fatty-acid binding domain-containing protein</fullName>
    </recommendedName>
</protein>
<dbReference type="InterPro" id="IPR012674">
    <property type="entry name" value="Calycin"/>
</dbReference>
<dbReference type="GO" id="GO:0008289">
    <property type="term" value="F:lipid binding"/>
    <property type="evidence" value="ECO:0007669"/>
    <property type="project" value="UniProtKB-KW"/>
</dbReference>
<evidence type="ECO:0000256" key="1">
    <source>
        <dbReference type="ARBA" id="ARBA00008390"/>
    </source>
</evidence>
<name>A0A818YKS8_9BILA</name>
<gene>
    <name evidence="4" type="ORF">JBS370_LOCUS12800</name>
</gene>
<organism evidence="4 5">
    <name type="scientific">Rotaria sordida</name>
    <dbReference type="NCBI Taxonomy" id="392033"/>
    <lineage>
        <taxon>Eukaryota</taxon>
        <taxon>Metazoa</taxon>
        <taxon>Spiralia</taxon>
        <taxon>Gnathifera</taxon>
        <taxon>Rotifera</taxon>
        <taxon>Eurotatoria</taxon>
        <taxon>Bdelloidea</taxon>
        <taxon>Philodinida</taxon>
        <taxon>Philodinidae</taxon>
        <taxon>Rotaria</taxon>
    </lineage>
</organism>
<dbReference type="EMBL" id="CAJOBD010001062">
    <property type="protein sequence ID" value="CAF3755257.1"/>
    <property type="molecule type" value="Genomic_DNA"/>
</dbReference>
<dbReference type="InterPro" id="IPR000463">
    <property type="entry name" value="Fatty_acid-bd"/>
</dbReference>
<dbReference type="Gene3D" id="2.40.128.20">
    <property type="match status" value="1"/>
</dbReference>
<feature type="domain" description="Lipocalin/cytosolic fatty-acid binding" evidence="3">
    <location>
        <begin position="13"/>
        <end position="143"/>
    </location>
</feature>
<evidence type="ECO:0000313" key="5">
    <source>
        <dbReference type="Proteomes" id="UP000663836"/>
    </source>
</evidence>
<dbReference type="AlphaFoldDB" id="A0A818YKS8"/>
<accession>A0A818YKS8</accession>
<evidence type="ECO:0000256" key="2">
    <source>
        <dbReference type="ARBA" id="ARBA00023121"/>
    </source>
</evidence>
<dbReference type="PRINTS" id="PR00178">
    <property type="entry name" value="FATTYACIDBP"/>
</dbReference>
<dbReference type="InterPro" id="IPR031259">
    <property type="entry name" value="ILBP"/>
</dbReference>
<dbReference type="CDD" id="cd00742">
    <property type="entry name" value="FABP"/>
    <property type="match status" value="1"/>
</dbReference>
<comment type="similarity">
    <text evidence="1">Belongs to the calycin superfamily. Fatty-acid binding protein (FABP) family.</text>
</comment>
<reference evidence="4" key="1">
    <citation type="submission" date="2021-02" db="EMBL/GenBank/DDBJ databases">
        <authorList>
            <person name="Nowell W R."/>
        </authorList>
    </citation>
    <scope>NUCLEOTIDE SEQUENCE</scope>
</reference>
<dbReference type="SUPFAM" id="SSF50814">
    <property type="entry name" value="Lipocalins"/>
    <property type="match status" value="1"/>
</dbReference>
<evidence type="ECO:0000313" key="4">
    <source>
        <dbReference type="EMBL" id="CAF3755257.1"/>
    </source>
</evidence>
<dbReference type="Pfam" id="PF00061">
    <property type="entry name" value="Lipocalin"/>
    <property type="match status" value="1"/>
</dbReference>
<evidence type="ECO:0000259" key="3">
    <source>
        <dbReference type="Pfam" id="PF00061"/>
    </source>
</evidence>
<sequence>MASTASAIEKLKGTWDYVDGENFDEYLKEMGISWVVRQAAKAVKAEKMIISVNDNGRWTLKSESTLKNTTYEFTSGIEFNETRADGAEVKSIITFDNNNGRWIHEAIDKQGKKVHIERYVDDKDQQQVELSCGNVKAHRRYKRVG</sequence>